<accession>A0ABT4U3I8</accession>
<protein>
    <submittedName>
        <fullName evidence="2">DUF397 domain-containing protein</fullName>
    </submittedName>
</protein>
<feature type="domain" description="DUF397" evidence="1">
    <location>
        <begin position="11"/>
        <end position="62"/>
    </location>
</feature>
<reference evidence="2 3" key="1">
    <citation type="submission" date="2023-01" db="EMBL/GenBank/DDBJ databases">
        <title>Draft genome sequence of Nocardiopsis sp. RSe5-2 isolated from halophytes.</title>
        <authorList>
            <person name="Duangmal K."/>
            <person name="Chantavorakit T."/>
        </authorList>
    </citation>
    <scope>NUCLEOTIDE SEQUENCE [LARGE SCALE GENOMIC DNA]</scope>
    <source>
        <strain evidence="2 3">RSe5-2</strain>
    </source>
</reference>
<dbReference type="InterPro" id="IPR007278">
    <property type="entry name" value="DUF397"/>
</dbReference>
<keyword evidence="3" id="KW-1185">Reference proteome</keyword>
<organism evidence="2 3">
    <name type="scientific">Nocardiopsis endophytica</name>
    <dbReference type="NCBI Taxonomy" id="3018445"/>
    <lineage>
        <taxon>Bacteria</taxon>
        <taxon>Bacillati</taxon>
        <taxon>Actinomycetota</taxon>
        <taxon>Actinomycetes</taxon>
        <taxon>Streptosporangiales</taxon>
        <taxon>Nocardiopsidaceae</taxon>
        <taxon>Nocardiopsis</taxon>
    </lineage>
</organism>
<proteinExistence type="predicted"/>
<evidence type="ECO:0000313" key="2">
    <source>
        <dbReference type="EMBL" id="MDA2811526.1"/>
    </source>
</evidence>
<gene>
    <name evidence="2" type="ORF">O4J56_12870</name>
</gene>
<dbReference type="Proteomes" id="UP001527866">
    <property type="component" value="Unassembled WGS sequence"/>
</dbReference>
<dbReference type="RefSeq" id="WP_270685980.1">
    <property type="nucleotide sequence ID" value="NZ_JAQFWQ010000031.1"/>
</dbReference>
<dbReference type="Pfam" id="PF04149">
    <property type="entry name" value="DUF397"/>
    <property type="match status" value="1"/>
</dbReference>
<comment type="caution">
    <text evidence="2">The sequence shown here is derived from an EMBL/GenBank/DDBJ whole genome shotgun (WGS) entry which is preliminary data.</text>
</comment>
<dbReference type="EMBL" id="JAQFWQ010000031">
    <property type="protein sequence ID" value="MDA2811526.1"/>
    <property type="molecule type" value="Genomic_DNA"/>
</dbReference>
<evidence type="ECO:0000259" key="1">
    <source>
        <dbReference type="Pfam" id="PF04149"/>
    </source>
</evidence>
<evidence type="ECO:0000313" key="3">
    <source>
        <dbReference type="Proteomes" id="UP001527866"/>
    </source>
</evidence>
<sequence>MRTVGPIEAWSWAKSAHSGRESGCVEVATAEGAVHVRDTQNRGLGHLSFTRAEWVALVSDVKRVGH</sequence>
<name>A0ABT4U3I8_9ACTN</name>